<comment type="caution">
    <text evidence="1">The sequence shown here is derived from an EMBL/GenBank/DDBJ whole genome shotgun (WGS) entry which is preliminary data.</text>
</comment>
<reference evidence="1 2" key="1">
    <citation type="journal article" date="2016" name="Nat. Commun.">
        <title>Thousands of microbial genomes shed light on interconnected biogeochemical processes in an aquifer system.</title>
        <authorList>
            <person name="Anantharaman K."/>
            <person name="Brown C.T."/>
            <person name="Hug L.A."/>
            <person name="Sharon I."/>
            <person name="Castelle C.J."/>
            <person name="Probst A.J."/>
            <person name="Thomas B.C."/>
            <person name="Singh A."/>
            <person name="Wilkins M.J."/>
            <person name="Karaoz U."/>
            <person name="Brodie E.L."/>
            <person name="Williams K.H."/>
            <person name="Hubbard S.S."/>
            <person name="Banfield J.F."/>
        </authorList>
    </citation>
    <scope>NUCLEOTIDE SEQUENCE [LARGE SCALE GENOMIC DNA]</scope>
</reference>
<organism evidence="1 2">
    <name type="scientific">Candidatus Falkowbacteria bacterium RIFOXYA2_FULL_47_9</name>
    <dbReference type="NCBI Taxonomy" id="1797995"/>
    <lineage>
        <taxon>Bacteria</taxon>
        <taxon>Candidatus Falkowiibacteriota</taxon>
    </lineage>
</organism>
<name>A0A1F5SQL9_9BACT</name>
<sequence length="77" mass="8739">MRLAREGKNAQRLAGAGERVLELLDLSLTSDKTAPQLREFARLREVLADIIIESGYYTVPLQMLEKYCLDFALVARK</sequence>
<protein>
    <submittedName>
        <fullName evidence="1">Uncharacterized protein</fullName>
    </submittedName>
</protein>
<evidence type="ECO:0000313" key="1">
    <source>
        <dbReference type="EMBL" id="OGF28960.1"/>
    </source>
</evidence>
<dbReference type="STRING" id="1797995.A2242_01035"/>
<proteinExistence type="predicted"/>
<accession>A0A1F5SQL9</accession>
<gene>
    <name evidence="1" type="ORF">A2242_01035</name>
</gene>
<dbReference type="EMBL" id="MFGC01000003">
    <property type="protein sequence ID" value="OGF28960.1"/>
    <property type="molecule type" value="Genomic_DNA"/>
</dbReference>
<evidence type="ECO:0000313" key="2">
    <source>
        <dbReference type="Proteomes" id="UP000178925"/>
    </source>
</evidence>
<dbReference type="AlphaFoldDB" id="A0A1F5SQL9"/>
<dbReference type="Proteomes" id="UP000178925">
    <property type="component" value="Unassembled WGS sequence"/>
</dbReference>